<keyword evidence="2" id="KW-1185">Reference proteome</keyword>
<keyword evidence="1" id="KW-0482">Metalloprotease</keyword>
<dbReference type="SUPFAM" id="SSF55486">
    <property type="entry name" value="Metalloproteases ('zincins'), catalytic domain"/>
    <property type="match status" value="1"/>
</dbReference>
<dbReference type="GO" id="GO:0008237">
    <property type="term" value="F:metallopeptidase activity"/>
    <property type="evidence" value="ECO:0007669"/>
    <property type="project" value="UniProtKB-KW"/>
</dbReference>
<keyword evidence="1" id="KW-0645">Protease</keyword>
<keyword evidence="1" id="KW-0378">Hydrolase</keyword>
<dbReference type="Proteomes" id="UP000598350">
    <property type="component" value="Unassembled WGS sequence"/>
</dbReference>
<protein>
    <submittedName>
        <fullName evidence="1">Membrane metalloprotease</fullName>
    </submittedName>
</protein>
<name>A0ABR7V906_9FLAO</name>
<comment type="caution">
    <text evidence="1">The sequence shown here is derived from an EMBL/GenBank/DDBJ whole genome shotgun (WGS) entry which is preliminary data.</text>
</comment>
<accession>A0ABR7V906</accession>
<dbReference type="EMBL" id="JABTCG010000001">
    <property type="protein sequence ID" value="MBD0849361.1"/>
    <property type="molecule type" value="Genomic_DNA"/>
</dbReference>
<evidence type="ECO:0000313" key="2">
    <source>
        <dbReference type="Proteomes" id="UP000598350"/>
    </source>
</evidence>
<proteinExistence type="predicted"/>
<sequence>MDEKTIIDDSGNDVTIDTTLNKKNVGDSANDLLSSQEYKDLSFELFYVEGYKPTTTTLDNFETFLAERLNKAGEIKVALKPIESPGKSIYSIADIKEIEDEIRTFYNDVGKIAVFGLFIDGEYSENTENGSVLGVAYRNTSFVIFEETIQEFSGQPLAPSTSVLETTVINHEFGHLLGLVNAGTTPQSDHQDVEHGRHCTTEDCLMYWTAETGEGLLNSISGGTVPSLDEQCINDLKVNGGK</sequence>
<reference evidence="1 2" key="1">
    <citation type="submission" date="2020-05" db="EMBL/GenBank/DDBJ databases">
        <title>The draft genome sequence of Maribacter arenosus CAU 1321.</title>
        <authorList>
            <person name="Mu L."/>
        </authorList>
    </citation>
    <scope>NUCLEOTIDE SEQUENCE [LARGE SCALE GENOMIC DNA]</scope>
    <source>
        <strain evidence="1 2">CAU 1321</strain>
    </source>
</reference>
<organism evidence="1 2">
    <name type="scientific">Maribacter arenosus</name>
    <dbReference type="NCBI Taxonomy" id="1854708"/>
    <lineage>
        <taxon>Bacteria</taxon>
        <taxon>Pseudomonadati</taxon>
        <taxon>Bacteroidota</taxon>
        <taxon>Flavobacteriia</taxon>
        <taxon>Flavobacteriales</taxon>
        <taxon>Flavobacteriaceae</taxon>
        <taxon>Maribacter</taxon>
    </lineage>
</organism>
<evidence type="ECO:0000313" key="1">
    <source>
        <dbReference type="EMBL" id="MBD0849361.1"/>
    </source>
</evidence>
<gene>
    <name evidence="1" type="ORF">HPE63_01665</name>
</gene>